<dbReference type="Proteomes" id="UP000270924">
    <property type="component" value="Unassembled WGS sequence"/>
</dbReference>
<dbReference type="AlphaFoldDB" id="A0A3P7EU70"/>
<dbReference type="FunCoup" id="A0A3P7EU70">
    <property type="interactions" value="1134"/>
</dbReference>
<proteinExistence type="inferred from homology"/>
<dbReference type="PRINTS" id="PR00326">
    <property type="entry name" value="GTP1OBG"/>
</dbReference>
<dbReference type="GO" id="GO:0003924">
    <property type="term" value="F:GTPase activity"/>
    <property type="evidence" value="ECO:0007669"/>
    <property type="project" value="InterPro"/>
</dbReference>
<feature type="coiled-coil region" evidence="5">
    <location>
        <begin position="136"/>
        <end position="167"/>
    </location>
</feature>
<keyword evidence="6" id="KW-1133">Transmembrane helix</keyword>
<dbReference type="PROSITE" id="PS51710">
    <property type="entry name" value="G_OBG"/>
    <property type="match status" value="1"/>
</dbReference>
<dbReference type="GO" id="GO:0005739">
    <property type="term" value="C:mitochondrion"/>
    <property type="evidence" value="ECO:0007669"/>
    <property type="project" value="TreeGrafter"/>
</dbReference>
<dbReference type="Gene3D" id="2.70.210.12">
    <property type="entry name" value="GTP1/OBG domain"/>
    <property type="match status" value="1"/>
</dbReference>
<dbReference type="GO" id="GO:0000287">
    <property type="term" value="F:magnesium ion binding"/>
    <property type="evidence" value="ECO:0007669"/>
    <property type="project" value="InterPro"/>
</dbReference>
<evidence type="ECO:0000313" key="9">
    <source>
        <dbReference type="EMBL" id="VDM19729.1"/>
    </source>
</evidence>
<reference evidence="9 10" key="1">
    <citation type="submission" date="2018-11" db="EMBL/GenBank/DDBJ databases">
        <authorList>
            <consortium name="Pathogen Informatics"/>
        </authorList>
    </citation>
    <scope>NUCLEOTIDE SEQUENCE [LARGE SCALE GENOMIC DNA]</scope>
</reference>
<dbReference type="Pfam" id="PF01926">
    <property type="entry name" value="MMR_HSR1"/>
    <property type="match status" value="1"/>
</dbReference>
<dbReference type="InterPro" id="IPR036726">
    <property type="entry name" value="GTP1_OBG_dom_sf"/>
</dbReference>
<keyword evidence="2" id="KW-0690">Ribosome biogenesis</keyword>
<dbReference type="InterPro" id="IPR045086">
    <property type="entry name" value="OBG_GTPase"/>
</dbReference>
<evidence type="ECO:0000256" key="1">
    <source>
        <dbReference type="ARBA" id="ARBA00007699"/>
    </source>
</evidence>
<dbReference type="InterPro" id="IPR027417">
    <property type="entry name" value="P-loop_NTPase"/>
</dbReference>
<dbReference type="Pfam" id="PF10573">
    <property type="entry name" value="UPF0561"/>
    <property type="match status" value="1"/>
</dbReference>
<dbReference type="InParanoid" id="A0A3P7EU70"/>
<keyword evidence="5" id="KW-0175">Coiled coil</keyword>
<protein>
    <recommendedName>
        <fullName evidence="11">OBG-type G domain-containing protein</fullName>
    </recommendedName>
</protein>
<keyword evidence="3" id="KW-0547">Nucleotide-binding</keyword>
<name>A0A3P7EU70_WUCBA</name>
<dbReference type="NCBIfam" id="NF008956">
    <property type="entry name" value="PRK12299.1"/>
    <property type="match status" value="1"/>
</dbReference>
<evidence type="ECO:0008006" key="11">
    <source>
        <dbReference type="Google" id="ProtNLM"/>
    </source>
</evidence>
<keyword evidence="10" id="KW-1185">Reference proteome</keyword>
<keyword evidence="4" id="KW-0342">GTP-binding</keyword>
<dbReference type="FunFam" id="2.70.210.12:FF:000001">
    <property type="entry name" value="GTPase Obg"/>
    <property type="match status" value="1"/>
</dbReference>
<dbReference type="InterPro" id="IPR018888">
    <property type="entry name" value="UPF0561"/>
</dbReference>
<dbReference type="Pfam" id="PF01018">
    <property type="entry name" value="GTP1_OBG"/>
    <property type="match status" value="1"/>
</dbReference>
<evidence type="ECO:0000256" key="2">
    <source>
        <dbReference type="ARBA" id="ARBA00022517"/>
    </source>
</evidence>
<feature type="domain" description="Obg" evidence="8">
    <location>
        <begin position="315"/>
        <end position="471"/>
    </location>
</feature>
<feature type="domain" description="OBG-type G" evidence="7">
    <location>
        <begin position="472"/>
        <end position="638"/>
    </location>
</feature>
<evidence type="ECO:0000259" key="8">
    <source>
        <dbReference type="PROSITE" id="PS51883"/>
    </source>
</evidence>
<accession>A0A3P7EU70</accession>
<evidence type="ECO:0000256" key="5">
    <source>
        <dbReference type="SAM" id="Coils"/>
    </source>
</evidence>
<dbReference type="NCBIfam" id="TIGR02729">
    <property type="entry name" value="Obg_CgtA"/>
    <property type="match status" value="1"/>
</dbReference>
<dbReference type="EMBL" id="UYWW01012216">
    <property type="protein sequence ID" value="VDM19729.1"/>
    <property type="molecule type" value="Genomic_DNA"/>
</dbReference>
<evidence type="ECO:0000313" key="10">
    <source>
        <dbReference type="Proteomes" id="UP000270924"/>
    </source>
</evidence>
<gene>
    <name evidence="9" type="ORF">WBA_LOCUS10773</name>
</gene>
<comment type="similarity">
    <text evidence="1">Belongs to the TRAFAC class OBG-HflX-like GTPase superfamily. OBG GTPase family.</text>
</comment>
<dbReference type="GO" id="GO:0042254">
    <property type="term" value="P:ribosome biogenesis"/>
    <property type="evidence" value="ECO:0007669"/>
    <property type="project" value="UniProtKB-UniRule"/>
</dbReference>
<dbReference type="InterPro" id="IPR006169">
    <property type="entry name" value="GTP1_OBG_dom"/>
</dbReference>
<dbReference type="CDD" id="cd01898">
    <property type="entry name" value="Obg"/>
    <property type="match status" value="1"/>
</dbReference>
<keyword evidence="6" id="KW-0472">Membrane</keyword>
<organism evidence="9 10">
    <name type="scientific">Wuchereria bancrofti</name>
    <dbReference type="NCBI Taxonomy" id="6293"/>
    <lineage>
        <taxon>Eukaryota</taxon>
        <taxon>Metazoa</taxon>
        <taxon>Ecdysozoa</taxon>
        <taxon>Nematoda</taxon>
        <taxon>Chromadorea</taxon>
        <taxon>Rhabditida</taxon>
        <taxon>Spirurina</taxon>
        <taxon>Spiruromorpha</taxon>
        <taxon>Filarioidea</taxon>
        <taxon>Onchocercidae</taxon>
        <taxon>Wuchereria</taxon>
    </lineage>
</organism>
<dbReference type="SUPFAM" id="SSF52540">
    <property type="entry name" value="P-loop containing nucleoside triphosphate hydrolases"/>
    <property type="match status" value="1"/>
</dbReference>
<feature type="transmembrane region" description="Helical" evidence="6">
    <location>
        <begin position="12"/>
        <end position="34"/>
    </location>
</feature>
<dbReference type="InterPro" id="IPR031167">
    <property type="entry name" value="G_OBG"/>
</dbReference>
<dbReference type="InterPro" id="IPR006073">
    <property type="entry name" value="GTP-bd"/>
</dbReference>
<evidence type="ECO:0000256" key="4">
    <source>
        <dbReference type="ARBA" id="ARBA00023134"/>
    </source>
</evidence>
<dbReference type="GO" id="GO:0005525">
    <property type="term" value="F:GTP binding"/>
    <property type="evidence" value="ECO:0007669"/>
    <property type="project" value="UniProtKB-KW"/>
</dbReference>
<dbReference type="PANTHER" id="PTHR11702:SF31">
    <property type="entry name" value="MITOCHONDRIAL RIBOSOME-ASSOCIATED GTPASE 2"/>
    <property type="match status" value="1"/>
</dbReference>
<feature type="coiled-coil region" evidence="5">
    <location>
        <begin position="239"/>
        <end position="266"/>
    </location>
</feature>
<evidence type="ECO:0000256" key="6">
    <source>
        <dbReference type="SAM" id="Phobius"/>
    </source>
</evidence>
<evidence type="ECO:0000259" key="7">
    <source>
        <dbReference type="PROSITE" id="PS51710"/>
    </source>
</evidence>
<sequence length="651" mass="73456">MADGFVGDKAGIYLFIFFVLWYKYRLLVVINSLSQMSFWGNLQRHDNSKRKKNPIEMLNLDERNNVKAESSNVPRLNMNHGFIKSIVRNQIDRDEYDKLVSERSVAASYRHLERSRKTCDPLLLYIPPHLRSINVKTTKNKENSNIKNEKEKLRKEIRQRLMEQMAKEGHERLQMTAETVIPSSVLVKRNADTKRHSDPATIIATPVRNEPLFKLNIRGQDGDPVEQIVHANDNSARVAKALTRQLELTDDQCRLLRNRIEEELEKQFEWYIWMLLKFGVRTWFVANRTSSFASSRRLTKRPIIPDKSSRGGEAKSFVDQKRINCKAGNGGDGMVSFRREAGVMFGGPDGGDGGNGGHIIFEVDPYVKDLSRVPTMIKAMNGEGGHSKSCHGKSAGHKIIKVPMGTVFKEPHTDKVIIDLNKEGAIFLAARGGAGGHGNQFYKTNEIRIPLKAELGGLGEELTYDVEMHRIATAGLIGYPNAGKSSLLRAISRAKPKVACYPFTTLTAHIGVVHYEDFTQIAVADIPGLVEGSHADVGLGHSFLRHITRCHCLFYVLDLTLSQLRKQFDSLKFEVDQYQHDLGSRSTTIIINKMDLALVDLDKDAVRQQFLGYSVFFISAKFGTGIEELLVHLREQYDHANSAITQQLQEL</sequence>
<evidence type="ECO:0000256" key="3">
    <source>
        <dbReference type="ARBA" id="ARBA00022741"/>
    </source>
</evidence>
<dbReference type="SUPFAM" id="SSF82051">
    <property type="entry name" value="Obg GTP-binding protein N-terminal domain"/>
    <property type="match status" value="1"/>
</dbReference>
<dbReference type="Gene3D" id="3.40.50.300">
    <property type="entry name" value="P-loop containing nucleotide triphosphate hydrolases"/>
    <property type="match status" value="1"/>
</dbReference>
<keyword evidence="6" id="KW-0812">Transmembrane</keyword>
<dbReference type="OrthoDB" id="347018at2759"/>
<dbReference type="InterPro" id="IPR014100">
    <property type="entry name" value="GTP-bd_Obg/CgtA"/>
</dbReference>
<dbReference type="PANTHER" id="PTHR11702">
    <property type="entry name" value="DEVELOPMENTALLY REGULATED GTP-BINDING PROTEIN-RELATED"/>
    <property type="match status" value="1"/>
</dbReference>
<dbReference type="PROSITE" id="PS51883">
    <property type="entry name" value="OBG"/>
    <property type="match status" value="1"/>
</dbReference>